<dbReference type="EMBL" id="AZFX01000043">
    <property type="protein sequence ID" value="KRM09886.1"/>
    <property type="molecule type" value="Genomic_DNA"/>
</dbReference>
<dbReference type="GO" id="GO:0003697">
    <property type="term" value="F:single-stranded DNA binding"/>
    <property type="evidence" value="ECO:0007669"/>
    <property type="project" value="InterPro"/>
</dbReference>
<comment type="caution">
    <text evidence="3">The sequence shown here is derived from an EMBL/GenBank/DDBJ whole genome shotgun (WGS) entry which is preliminary data.</text>
</comment>
<dbReference type="Pfam" id="PF00436">
    <property type="entry name" value="SSB"/>
    <property type="match status" value="1"/>
</dbReference>
<keyword evidence="4" id="KW-1185">Reference proteome</keyword>
<evidence type="ECO:0008006" key="5">
    <source>
        <dbReference type="Google" id="ProtNLM"/>
    </source>
</evidence>
<evidence type="ECO:0000313" key="3">
    <source>
        <dbReference type="EMBL" id="KRM09886.1"/>
    </source>
</evidence>
<dbReference type="Proteomes" id="UP000051315">
    <property type="component" value="Unassembled WGS sequence"/>
</dbReference>
<evidence type="ECO:0000256" key="2">
    <source>
        <dbReference type="PROSITE-ProRule" id="PRU00252"/>
    </source>
</evidence>
<organism evidence="3 4">
    <name type="scientific">Lapidilactobacillus concavus DSM 17758</name>
    <dbReference type="NCBI Taxonomy" id="1423735"/>
    <lineage>
        <taxon>Bacteria</taxon>
        <taxon>Bacillati</taxon>
        <taxon>Bacillota</taxon>
        <taxon>Bacilli</taxon>
        <taxon>Lactobacillales</taxon>
        <taxon>Lactobacillaceae</taxon>
        <taxon>Lapidilactobacillus</taxon>
    </lineage>
</organism>
<dbReference type="STRING" id="1423735.FC15_GL001567"/>
<dbReference type="InterPro" id="IPR012340">
    <property type="entry name" value="NA-bd_OB-fold"/>
</dbReference>
<evidence type="ECO:0000313" key="4">
    <source>
        <dbReference type="Proteomes" id="UP000051315"/>
    </source>
</evidence>
<protein>
    <recommendedName>
        <fullName evidence="5">Single-stranded DNA-binding protein</fullName>
    </recommendedName>
</protein>
<accession>A0A0R1VVX2</accession>
<gene>
    <name evidence="3" type="ORF">FC15_GL001567</name>
</gene>
<dbReference type="PATRIC" id="fig|1423735.3.peg.1623"/>
<sequence length="66" mass="7426">MAFDKLAESLTQYCVKGRQVLVNGRLEVSQKINPESRDSQIYYSVISESIEFLQRPQTAGSQTESA</sequence>
<dbReference type="InterPro" id="IPR000424">
    <property type="entry name" value="Primosome_PriB/ssb"/>
</dbReference>
<name>A0A0R1VVX2_9LACO</name>
<dbReference type="SUPFAM" id="SSF50249">
    <property type="entry name" value="Nucleic acid-binding proteins"/>
    <property type="match status" value="1"/>
</dbReference>
<reference evidence="3 4" key="1">
    <citation type="journal article" date="2015" name="Genome Announc.">
        <title>Expanding the biotechnology potential of lactobacilli through comparative genomics of 213 strains and associated genera.</title>
        <authorList>
            <person name="Sun Z."/>
            <person name="Harris H.M."/>
            <person name="McCann A."/>
            <person name="Guo C."/>
            <person name="Argimon S."/>
            <person name="Zhang W."/>
            <person name="Yang X."/>
            <person name="Jeffery I.B."/>
            <person name="Cooney J.C."/>
            <person name="Kagawa T.F."/>
            <person name="Liu W."/>
            <person name="Song Y."/>
            <person name="Salvetti E."/>
            <person name="Wrobel A."/>
            <person name="Rasinkangas P."/>
            <person name="Parkhill J."/>
            <person name="Rea M.C."/>
            <person name="O'Sullivan O."/>
            <person name="Ritari J."/>
            <person name="Douillard F.P."/>
            <person name="Paul Ross R."/>
            <person name="Yang R."/>
            <person name="Briner A.E."/>
            <person name="Felis G.E."/>
            <person name="de Vos W.M."/>
            <person name="Barrangou R."/>
            <person name="Klaenhammer T.R."/>
            <person name="Caufield P.W."/>
            <person name="Cui Y."/>
            <person name="Zhang H."/>
            <person name="O'Toole P.W."/>
        </authorList>
    </citation>
    <scope>NUCLEOTIDE SEQUENCE [LARGE SCALE GENOMIC DNA]</scope>
    <source>
        <strain evidence="3 4">DSM 17758</strain>
    </source>
</reference>
<evidence type="ECO:0000256" key="1">
    <source>
        <dbReference type="ARBA" id="ARBA00023125"/>
    </source>
</evidence>
<proteinExistence type="predicted"/>
<keyword evidence="1 2" id="KW-0238">DNA-binding</keyword>
<dbReference type="PROSITE" id="PS50935">
    <property type="entry name" value="SSB"/>
    <property type="match status" value="1"/>
</dbReference>
<dbReference type="AlphaFoldDB" id="A0A0R1VVX2"/>
<dbReference type="Gene3D" id="2.40.50.140">
    <property type="entry name" value="Nucleic acid-binding proteins"/>
    <property type="match status" value="1"/>
</dbReference>